<protein>
    <submittedName>
        <fullName evidence="1">Uncharacterized protein</fullName>
    </submittedName>
</protein>
<organism evidence="1 2">
    <name type="scientific">Bradyrhizobium diazoefficiens</name>
    <dbReference type="NCBI Taxonomy" id="1355477"/>
    <lineage>
        <taxon>Bacteria</taxon>
        <taxon>Pseudomonadati</taxon>
        <taxon>Pseudomonadota</taxon>
        <taxon>Alphaproteobacteria</taxon>
        <taxon>Hyphomicrobiales</taxon>
        <taxon>Nitrobacteraceae</taxon>
        <taxon>Bradyrhizobium</taxon>
    </lineage>
</organism>
<dbReference type="AlphaFoldDB" id="A0A0E3VVH5"/>
<gene>
    <name evidence="1" type="ORF">NK6_6015</name>
</gene>
<accession>A0A0E3VVH5</accession>
<reference evidence="1 2" key="1">
    <citation type="submission" date="2014-11" db="EMBL/GenBank/DDBJ databases">
        <title>Symbiosis island explosion on the genome of extra-slow-growing strains of soybean bradyrhizobia with massive insertion sequences.</title>
        <authorList>
            <person name="Iida T."/>
            <person name="Minamisawa K."/>
        </authorList>
    </citation>
    <scope>NUCLEOTIDE SEQUENCE [LARGE SCALE GENOMIC DNA]</scope>
    <source>
        <strain evidence="1 2">NK6</strain>
    </source>
</reference>
<sequence length="37" mass="4117">MVAIVIGYLELDAVILDSILTSKLFISTFIHSLPVKR</sequence>
<name>A0A0E3VVH5_9BRAD</name>
<dbReference type="Proteomes" id="UP000063308">
    <property type="component" value="Chromosome"/>
</dbReference>
<evidence type="ECO:0000313" key="1">
    <source>
        <dbReference type="EMBL" id="BAR59170.1"/>
    </source>
</evidence>
<dbReference type="EMBL" id="AP014685">
    <property type="protein sequence ID" value="BAR59170.1"/>
    <property type="molecule type" value="Genomic_DNA"/>
</dbReference>
<proteinExistence type="predicted"/>
<evidence type="ECO:0000313" key="2">
    <source>
        <dbReference type="Proteomes" id="UP000063308"/>
    </source>
</evidence>